<organism evidence="3 4">
    <name type="scientific">Alteromonas halophila</name>
    <dbReference type="NCBI Taxonomy" id="516698"/>
    <lineage>
        <taxon>Bacteria</taxon>
        <taxon>Pseudomonadati</taxon>
        <taxon>Pseudomonadota</taxon>
        <taxon>Gammaproteobacteria</taxon>
        <taxon>Alteromonadales</taxon>
        <taxon>Alteromonadaceae</taxon>
        <taxon>Alteromonas/Salinimonas group</taxon>
        <taxon>Alteromonas</taxon>
    </lineage>
</organism>
<keyword evidence="4" id="KW-1185">Reference proteome</keyword>
<evidence type="ECO:0000259" key="2">
    <source>
        <dbReference type="Pfam" id="PF08327"/>
    </source>
</evidence>
<dbReference type="SUPFAM" id="SSF55961">
    <property type="entry name" value="Bet v1-like"/>
    <property type="match status" value="1"/>
</dbReference>
<protein>
    <recommendedName>
        <fullName evidence="2">Activator of Hsp90 ATPase homologue 1/2-like C-terminal domain-containing protein</fullName>
    </recommendedName>
</protein>
<sequence length="156" mass="17950">MYHFTLNVTFHAPLTPIYEAFHKPGMLMEWFAPGEAMVAQVMSDFEEGGRYRIVLQEPSGQQYSLTGQYTHIVPNEHLAFSWAWEDNEEESIMTAVEIRFEAEDADTTTVTLTQTGFMNEEERDQHQNGWMSCLEQLATLPLSDAFHDNASHSERQ</sequence>
<comment type="similarity">
    <text evidence="1">Belongs to the AHA1 family.</text>
</comment>
<dbReference type="Gene3D" id="3.30.530.20">
    <property type="match status" value="1"/>
</dbReference>
<reference evidence="3" key="2">
    <citation type="submission" date="2020-09" db="EMBL/GenBank/DDBJ databases">
        <authorList>
            <person name="Sun Q."/>
            <person name="Kim S."/>
        </authorList>
    </citation>
    <scope>NUCLEOTIDE SEQUENCE</scope>
    <source>
        <strain evidence="3">KCTC 22164</strain>
    </source>
</reference>
<reference evidence="3" key="1">
    <citation type="journal article" date="2014" name="Int. J. Syst. Evol. Microbiol.">
        <title>Complete genome sequence of Corynebacterium casei LMG S-19264T (=DSM 44701T), isolated from a smear-ripened cheese.</title>
        <authorList>
            <consortium name="US DOE Joint Genome Institute (JGI-PGF)"/>
            <person name="Walter F."/>
            <person name="Albersmeier A."/>
            <person name="Kalinowski J."/>
            <person name="Ruckert C."/>
        </authorList>
    </citation>
    <scope>NUCLEOTIDE SEQUENCE</scope>
    <source>
        <strain evidence="3">KCTC 22164</strain>
    </source>
</reference>
<evidence type="ECO:0000313" key="4">
    <source>
        <dbReference type="Proteomes" id="UP000631300"/>
    </source>
</evidence>
<feature type="domain" description="Activator of Hsp90 ATPase homologue 1/2-like C-terminal" evidence="2">
    <location>
        <begin position="12"/>
        <end position="139"/>
    </location>
</feature>
<evidence type="ECO:0000313" key="3">
    <source>
        <dbReference type="EMBL" id="GGW92896.1"/>
    </source>
</evidence>
<accession>A0A918JRL2</accession>
<name>A0A918JRL2_9ALTE</name>
<evidence type="ECO:0000256" key="1">
    <source>
        <dbReference type="ARBA" id="ARBA00006817"/>
    </source>
</evidence>
<dbReference type="CDD" id="cd07814">
    <property type="entry name" value="SRPBCC_CalC_Aha1-like"/>
    <property type="match status" value="1"/>
</dbReference>
<dbReference type="AlphaFoldDB" id="A0A918JRL2"/>
<dbReference type="InterPro" id="IPR013538">
    <property type="entry name" value="ASHA1/2-like_C"/>
</dbReference>
<dbReference type="Proteomes" id="UP000631300">
    <property type="component" value="Unassembled WGS sequence"/>
</dbReference>
<proteinExistence type="inferred from homology"/>
<dbReference type="RefSeq" id="WP_189407714.1">
    <property type="nucleotide sequence ID" value="NZ_BMXP01000009.1"/>
</dbReference>
<gene>
    <name evidence="3" type="ORF">GCM10007391_28930</name>
</gene>
<dbReference type="EMBL" id="BMXP01000009">
    <property type="protein sequence ID" value="GGW92896.1"/>
    <property type="molecule type" value="Genomic_DNA"/>
</dbReference>
<comment type="caution">
    <text evidence="3">The sequence shown here is derived from an EMBL/GenBank/DDBJ whole genome shotgun (WGS) entry which is preliminary data.</text>
</comment>
<dbReference type="InterPro" id="IPR023393">
    <property type="entry name" value="START-like_dom_sf"/>
</dbReference>
<dbReference type="Pfam" id="PF08327">
    <property type="entry name" value="AHSA1"/>
    <property type="match status" value="1"/>
</dbReference>